<dbReference type="PANTHER" id="PTHR35179">
    <property type="entry name" value="PROTEIN CBG02620"/>
    <property type="match status" value="1"/>
</dbReference>
<feature type="region of interest" description="Disordered" evidence="1">
    <location>
        <begin position="290"/>
        <end position="321"/>
    </location>
</feature>
<feature type="compositionally biased region" description="Polar residues" evidence="1">
    <location>
        <begin position="293"/>
        <end position="303"/>
    </location>
</feature>
<evidence type="ECO:0008006" key="4">
    <source>
        <dbReference type="Google" id="ProtNLM"/>
    </source>
</evidence>
<organism evidence="2 3">
    <name type="scientific">Mycena chlorophos</name>
    <name type="common">Agaric fungus</name>
    <name type="synonym">Agaricus chlorophos</name>
    <dbReference type="NCBI Taxonomy" id="658473"/>
    <lineage>
        <taxon>Eukaryota</taxon>
        <taxon>Fungi</taxon>
        <taxon>Dikarya</taxon>
        <taxon>Basidiomycota</taxon>
        <taxon>Agaricomycotina</taxon>
        <taxon>Agaricomycetes</taxon>
        <taxon>Agaricomycetidae</taxon>
        <taxon>Agaricales</taxon>
        <taxon>Marasmiineae</taxon>
        <taxon>Mycenaceae</taxon>
        <taxon>Mycena</taxon>
    </lineage>
</organism>
<dbReference type="AlphaFoldDB" id="A0A8H6S7R3"/>
<dbReference type="PANTHER" id="PTHR35179:SF2">
    <property type="entry name" value="START DOMAIN-CONTAINING PROTEIN"/>
    <property type="match status" value="1"/>
</dbReference>
<keyword evidence="3" id="KW-1185">Reference proteome</keyword>
<gene>
    <name evidence="2" type="ORF">HMN09_01181800</name>
</gene>
<sequence>MLPAGNTSSGFSARGRGQGFRRPFRGGPMRNASASGRLPSDRHILDGLKRPYIGRIDIPGKDEVDMGLVEISGLQVLGSYNWGKAEASTIIVPGSPPCWSNRALPYQVEPDKGKLVFVDENTFRAPAGYALLPLIAAVDKTHELQGDGFDRFDWGKEKVDFITTRNVLRKLLRWVDCESSTPPGPDFLKGFRIDTQLAGNTVILNRWEKRDREEMRGYTYGLNFESAATTPATGITENTGHQRIISYDLNGLKMVVRFEVDAYLPDNMKPNQPKKLPTLAELDAKLSRMKLGSDSSGSQQKPSQARGPTPPSSRASASPEPYSSYHGLMVIEGGIFVPQSNLVDLSTRSEARMAYLSWADFYMQHFLSQTDMHFIGIHERGLFSRVIKRAVLKESDASSADGIVQAAQPSLRKLRSALQAILDLVRSHGQRGRITLTFKPGETQLMVFERESMANCLPEEVLERFA</sequence>
<evidence type="ECO:0000313" key="3">
    <source>
        <dbReference type="Proteomes" id="UP000613580"/>
    </source>
</evidence>
<comment type="caution">
    <text evidence="2">The sequence shown here is derived from an EMBL/GenBank/DDBJ whole genome shotgun (WGS) entry which is preliminary data.</text>
</comment>
<proteinExistence type="predicted"/>
<reference evidence="2" key="1">
    <citation type="submission" date="2020-05" db="EMBL/GenBank/DDBJ databases">
        <title>Mycena genomes resolve the evolution of fungal bioluminescence.</title>
        <authorList>
            <person name="Tsai I.J."/>
        </authorList>
    </citation>
    <scope>NUCLEOTIDE SEQUENCE</scope>
    <source>
        <strain evidence="2">110903Hualien_Pintung</strain>
    </source>
</reference>
<evidence type="ECO:0000256" key="1">
    <source>
        <dbReference type="SAM" id="MobiDB-lite"/>
    </source>
</evidence>
<feature type="compositionally biased region" description="Low complexity" evidence="1">
    <location>
        <begin position="312"/>
        <end position="321"/>
    </location>
</feature>
<name>A0A8H6S7R3_MYCCL</name>
<dbReference type="EMBL" id="JACAZE010000020">
    <property type="protein sequence ID" value="KAF7293858.1"/>
    <property type="molecule type" value="Genomic_DNA"/>
</dbReference>
<dbReference type="OrthoDB" id="420564at2759"/>
<feature type="region of interest" description="Disordered" evidence="1">
    <location>
        <begin position="1"/>
        <end position="40"/>
    </location>
</feature>
<feature type="compositionally biased region" description="Polar residues" evidence="1">
    <location>
        <begin position="1"/>
        <end position="11"/>
    </location>
</feature>
<dbReference type="Proteomes" id="UP000613580">
    <property type="component" value="Unassembled WGS sequence"/>
</dbReference>
<protein>
    <recommendedName>
        <fullName evidence="4">Geranylgeranyl pyrophosphate synthetase</fullName>
    </recommendedName>
</protein>
<accession>A0A8H6S7R3</accession>
<evidence type="ECO:0000313" key="2">
    <source>
        <dbReference type="EMBL" id="KAF7293858.1"/>
    </source>
</evidence>